<sequence>MDCLYHLPPISEFGGGGGGGGLDYIRGGRKWRFEALGFNSVFLGSGLALERVIKGSAPARITLRAASNLCITCQFKTHSAFFKIGQNMGAVPVRGRSIKTPMDVPFRTQESLILHPPSHRLG</sequence>
<evidence type="ECO:0000313" key="2">
    <source>
        <dbReference type="Proteomes" id="UP001345219"/>
    </source>
</evidence>
<comment type="caution">
    <text evidence="1">The sequence shown here is derived from an EMBL/GenBank/DDBJ whole genome shotgun (WGS) entry which is preliminary data.</text>
</comment>
<protein>
    <submittedName>
        <fullName evidence="1">Uncharacterized protein</fullName>
    </submittedName>
</protein>
<name>A0AAN7JFD1_9MYRT</name>
<evidence type="ECO:0000313" key="1">
    <source>
        <dbReference type="EMBL" id="KAK4740737.1"/>
    </source>
</evidence>
<dbReference type="AlphaFoldDB" id="A0AAN7JFD1"/>
<accession>A0AAN7JFD1</accession>
<organism evidence="1 2">
    <name type="scientific">Trapa incisa</name>
    <dbReference type="NCBI Taxonomy" id="236973"/>
    <lineage>
        <taxon>Eukaryota</taxon>
        <taxon>Viridiplantae</taxon>
        <taxon>Streptophyta</taxon>
        <taxon>Embryophyta</taxon>
        <taxon>Tracheophyta</taxon>
        <taxon>Spermatophyta</taxon>
        <taxon>Magnoliopsida</taxon>
        <taxon>eudicotyledons</taxon>
        <taxon>Gunneridae</taxon>
        <taxon>Pentapetalae</taxon>
        <taxon>rosids</taxon>
        <taxon>malvids</taxon>
        <taxon>Myrtales</taxon>
        <taxon>Lythraceae</taxon>
        <taxon>Trapa</taxon>
    </lineage>
</organism>
<dbReference type="EMBL" id="JAXIOK010000024">
    <property type="protein sequence ID" value="KAK4740737.1"/>
    <property type="molecule type" value="Genomic_DNA"/>
</dbReference>
<reference evidence="1 2" key="1">
    <citation type="journal article" date="2023" name="Hortic Res">
        <title>Pangenome of water caltrop reveals structural variations and asymmetric subgenome divergence after allopolyploidization.</title>
        <authorList>
            <person name="Zhang X."/>
            <person name="Chen Y."/>
            <person name="Wang L."/>
            <person name="Yuan Y."/>
            <person name="Fang M."/>
            <person name="Shi L."/>
            <person name="Lu R."/>
            <person name="Comes H.P."/>
            <person name="Ma Y."/>
            <person name="Chen Y."/>
            <person name="Huang G."/>
            <person name="Zhou Y."/>
            <person name="Zheng Z."/>
            <person name="Qiu Y."/>
        </authorList>
    </citation>
    <scope>NUCLEOTIDE SEQUENCE [LARGE SCALE GENOMIC DNA]</scope>
    <source>
        <tissue evidence="1">Roots</tissue>
    </source>
</reference>
<proteinExistence type="predicted"/>
<dbReference type="Proteomes" id="UP001345219">
    <property type="component" value="Chromosome 19"/>
</dbReference>
<keyword evidence="2" id="KW-1185">Reference proteome</keyword>
<gene>
    <name evidence="1" type="ORF">SAY87_024325</name>
</gene>